<dbReference type="EMBL" id="CACVKT020001043">
    <property type="protein sequence ID" value="CAC5364660.1"/>
    <property type="molecule type" value="Genomic_DNA"/>
</dbReference>
<name>A0A6J8AAU6_MYTCO</name>
<dbReference type="Proteomes" id="UP000507470">
    <property type="component" value="Unassembled WGS sequence"/>
</dbReference>
<evidence type="ECO:0000313" key="2">
    <source>
        <dbReference type="Proteomes" id="UP000507470"/>
    </source>
</evidence>
<accession>A0A6J8AAU6</accession>
<evidence type="ECO:0008006" key="3">
    <source>
        <dbReference type="Google" id="ProtNLM"/>
    </source>
</evidence>
<sequence length="228" mass="26796">MSGQVVRSLATEIRQSNFFAILADKTTDISNRQQLVVCLRWMDDYLQAHEDLINLYKIDNTCCNYSRIDQRFVKVLLRNANNLSKTLQCKDLSAAESKSIAQKTVQTMKSLREDQCFDLFWENVVMKSRRKSVEEPVLPRKIRMPSRFEIGTATAEFHSTSKVFYRQTYFQAVDHIVQAITDRFEQEDFNIYLNTEQVLLKCVKDVDFSEEFKLVCQFYQEDLHEANL</sequence>
<dbReference type="OrthoDB" id="10046160at2759"/>
<organism evidence="1 2">
    <name type="scientific">Mytilus coruscus</name>
    <name type="common">Sea mussel</name>
    <dbReference type="NCBI Taxonomy" id="42192"/>
    <lineage>
        <taxon>Eukaryota</taxon>
        <taxon>Metazoa</taxon>
        <taxon>Spiralia</taxon>
        <taxon>Lophotrochozoa</taxon>
        <taxon>Mollusca</taxon>
        <taxon>Bivalvia</taxon>
        <taxon>Autobranchia</taxon>
        <taxon>Pteriomorphia</taxon>
        <taxon>Mytilida</taxon>
        <taxon>Mytiloidea</taxon>
        <taxon>Mytilidae</taxon>
        <taxon>Mytilinae</taxon>
        <taxon>Mytilus</taxon>
    </lineage>
</organism>
<gene>
    <name evidence="1" type="ORF">MCOR_5635</name>
</gene>
<proteinExistence type="predicted"/>
<protein>
    <recommendedName>
        <fullName evidence="3">DUF4371 domain-containing protein</fullName>
    </recommendedName>
</protein>
<reference evidence="1 2" key="1">
    <citation type="submission" date="2020-06" db="EMBL/GenBank/DDBJ databases">
        <authorList>
            <person name="Li R."/>
            <person name="Bekaert M."/>
        </authorList>
    </citation>
    <scope>NUCLEOTIDE SEQUENCE [LARGE SCALE GENOMIC DNA]</scope>
    <source>
        <strain evidence="2">wild</strain>
    </source>
</reference>
<dbReference type="AlphaFoldDB" id="A0A6J8AAU6"/>
<evidence type="ECO:0000313" key="1">
    <source>
        <dbReference type="EMBL" id="CAC5364660.1"/>
    </source>
</evidence>
<keyword evidence="2" id="KW-1185">Reference proteome</keyword>